<feature type="transmembrane region" description="Helical" evidence="1">
    <location>
        <begin position="25"/>
        <end position="47"/>
    </location>
</feature>
<dbReference type="Proteomes" id="UP000293036">
    <property type="component" value="Unassembled WGS sequence"/>
</dbReference>
<feature type="transmembrane region" description="Helical" evidence="1">
    <location>
        <begin position="54"/>
        <end position="76"/>
    </location>
</feature>
<sequence length="180" mass="19165">MNHRRGSSGSPSPSGSSGSLQPTQIWWILCLVAISLVLSFFGIDLWLRRGNSPILLPVWGFVLPLLVGIFVLWQGWRVRAYKRGKSALEALAAARIWVLTQATSRAGAVLTGFSFGVVLAYAHLNPTAFTTDQIRNFSLAGLGWIALTVGALVAERWCVVDDDGGDGDATPGGSLNAAQG</sequence>
<keyword evidence="1" id="KW-0812">Transmembrane</keyword>
<evidence type="ECO:0000313" key="3">
    <source>
        <dbReference type="Proteomes" id="UP000293036"/>
    </source>
</evidence>
<dbReference type="AlphaFoldDB" id="A0A4Q9UZN5"/>
<protein>
    <submittedName>
        <fullName evidence="2">DUF3180 domain-containing protein</fullName>
    </submittedName>
</protein>
<feature type="transmembrane region" description="Helical" evidence="1">
    <location>
        <begin position="136"/>
        <end position="154"/>
    </location>
</feature>
<proteinExistence type="predicted"/>
<gene>
    <name evidence="2" type="ORF">EZJ44_05985</name>
</gene>
<organism evidence="2 3">
    <name type="scientific">Arcanobacterium bovis</name>
    <dbReference type="NCBI Taxonomy" id="2529275"/>
    <lineage>
        <taxon>Bacteria</taxon>
        <taxon>Bacillati</taxon>
        <taxon>Actinomycetota</taxon>
        <taxon>Actinomycetes</taxon>
        <taxon>Actinomycetales</taxon>
        <taxon>Actinomycetaceae</taxon>
        <taxon>Arcanobacterium</taxon>
    </lineage>
</organism>
<dbReference type="RefSeq" id="WP_131281302.1">
    <property type="nucleotide sequence ID" value="NZ_JBHSLR010000006.1"/>
</dbReference>
<accession>A0A4Q9UZN5</accession>
<comment type="caution">
    <text evidence="2">The sequence shown here is derived from an EMBL/GenBank/DDBJ whole genome shotgun (WGS) entry which is preliminary data.</text>
</comment>
<keyword evidence="3" id="KW-1185">Reference proteome</keyword>
<reference evidence="2 3" key="1">
    <citation type="submission" date="2019-02" db="EMBL/GenBank/DDBJ databases">
        <title>Arcanobacterium bovis sp. nov., isolated from the milk of a cow with mastitis.</title>
        <authorList>
            <person name="Sammra O."/>
            <person name="Foster G."/>
            <person name="Hassan A."/>
            <person name="Alssahen M."/>
            <person name="Laemmler C."/>
            <person name="Borowiak M."/>
            <person name="Malorny B."/>
            <person name="Abdulmawjood A."/>
        </authorList>
    </citation>
    <scope>NUCLEOTIDE SEQUENCE [LARGE SCALE GENOMIC DNA]</scope>
    <source>
        <strain evidence="2 3">C605018/01/1</strain>
    </source>
</reference>
<keyword evidence="1" id="KW-1133">Transmembrane helix</keyword>
<dbReference type="EMBL" id="SJDT01000004">
    <property type="protein sequence ID" value="TBW21489.1"/>
    <property type="molecule type" value="Genomic_DNA"/>
</dbReference>
<dbReference type="OrthoDB" id="3268129at2"/>
<dbReference type="Pfam" id="PF11377">
    <property type="entry name" value="DUF3180"/>
    <property type="match status" value="1"/>
</dbReference>
<keyword evidence="1" id="KW-0472">Membrane</keyword>
<name>A0A4Q9UZN5_9ACTO</name>
<dbReference type="InterPro" id="IPR021517">
    <property type="entry name" value="DUF3180"/>
</dbReference>
<feature type="transmembrane region" description="Helical" evidence="1">
    <location>
        <begin position="106"/>
        <end position="124"/>
    </location>
</feature>
<evidence type="ECO:0000313" key="2">
    <source>
        <dbReference type="EMBL" id="TBW21489.1"/>
    </source>
</evidence>
<evidence type="ECO:0000256" key="1">
    <source>
        <dbReference type="SAM" id="Phobius"/>
    </source>
</evidence>